<dbReference type="AlphaFoldDB" id="A0A6S6SM87"/>
<reference evidence="2" key="1">
    <citation type="submission" date="2020-01" db="EMBL/GenBank/DDBJ databases">
        <authorList>
            <person name="Meier V. D."/>
            <person name="Meier V D."/>
        </authorList>
    </citation>
    <scope>NUCLEOTIDE SEQUENCE</scope>
    <source>
        <strain evidence="2">HLG_WM_MAG_02</strain>
    </source>
</reference>
<proteinExistence type="predicted"/>
<accession>A0A6S6SM87</accession>
<name>A0A6S6SM87_9BACT</name>
<gene>
    <name evidence="2" type="ORF">HELGO_WM32463</name>
</gene>
<evidence type="ECO:0000256" key="1">
    <source>
        <dbReference type="SAM" id="Coils"/>
    </source>
</evidence>
<evidence type="ECO:0000313" key="2">
    <source>
        <dbReference type="EMBL" id="CAA6805881.1"/>
    </source>
</evidence>
<organism evidence="2">
    <name type="scientific">uncultured Sulfurovum sp</name>
    <dbReference type="NCBI Taxonomy" id="269237"/>
    <lineage>
        <taxon>Bacteria</taxon>
        <taxon>Pseudomonadati</taxon>
        <taxon>Campylobacterota</taxon>
        <taxon>Epsilonproteobacteria</taxon>
        <taxon>Campylobacterales</taxon>
        <taxon>Sulfurovaceae</taxon>
        <taxon>Sulfurovum</taxon>
        <taxon>environmental samples</taxon>
    </lineage>
</organism>
<sequence length="181" mass="21133">MNKNSAFKIYSGDYSKDGYNYGIEDRKENKPKNRFKFFKAVNPINYVWAFNNAYESFMKSYDKGYMDGQRVEHNIYHSNQTKGTGMANDSYDNQLRMLDDFGRNLVALRASMISLRDKYKRQIDVMGSAGFMDDYTSVLETKYYGLSSKIEDINTMIERQNSKLDNHKEIISNLKSMARSD</sequence>
<keyword evidence="1" id="KW-0175">Coiled coil</keyword>
<protein>
    <submittedName>
        <fullName evidence="2">Uncharacterized protein</fullName>
    </submittedName>
</protein>
<dbReference type="EMBL" id="CACVAZ010000027">
    <property type="protein sequence ID" value="CAA6805881.1"/>
    <property type="molecule type" value="Genomic_DNA"/>
</dbReference>
<feature type="coiled-coil region" evidence="1">
    <location>
        <begin position="150"/>
        <end position="177"/>
    </location>
</feature>